<dbReference type="EMBL" id="KZ502603">
    <property type="protein sequence ID" value="PKU75421.1"/>
    <property type="molecule type" value="Genomic_DNA"/>
</dbReference>
<proteinExistence type="predicted"/>
<evidence type="ECO:0000313" key="1">
    <source>
        <dbReference type="EMBL" id="PKU75421.1"/>
    </source>
</evidence>
<reference evidence="1 2" key="1">
    <citation type="journal article" date="2016" name="Sci. Rep.">
        <title>The Dendrobium catenatum Lindl. genome sequence provides insights into polysaccharide synthase, floral development and adaptive evolution.</title>
        <authorList>
            <person name="Zhang G.Q."/>
            <person name="Xu Q."/>
            <person name="Bian C."/>
            <person name="Tsai W.C."/>
            <person name="Yeh C.M."/>
            <person name="Liu K.W."/>
            <person name="Yoshida K."/>
            <person name="Zhang L.S."/>
            <person name="Chang S.B."/>
            <person name="Chen F."/>
            <person name="Shi Y."/>
            <person name="Su Y.Y."/>
            <person name="Zhang Y.Q."/>
            <person name="Chen L.J."/>
            <person name="Yin Y."/>
            <person name="Lin M."/>
            <person name="Huang H."/>
            <person name="Deng H."/>
            <person name="Wang Z.W."/>
            <person name="Zhu S.L."/>
            <person name="Zhao X."/>
            <person name="Deng C."/>
            <person name="Niu S.C."/>
            <person name="Huang J."/>
            <person name="Wang M."/>
            <person name="Liu G.H."/>
            <person name="Yang H.J."/>
            <person name="Xiao X.J."/>
            <person name="Hsiao Y.Y."/>
            <person name="Wu W.L."/>
            <person name="Chen Y.Y."/>
            <person name="Mitsuda N."/>
            <person name="Ohme-Takagi M."/>
            <person name="Luo Y.B."/>
            <person name="Van de Peer Y."/>
            <person name="Liu Z.J."/>
        </authorList>
    </citation>
    <scope>NUCLEOTIDE SEQUENCE [LARGE SCALE GENOMIC DNA]</scope>
    <source>
        <tissue evidence="1">The whole plant</tissue>
    </source>
</reference>
<organism evidence="1 2">
    <name type="scientific">Dendrobium catenatum</name>
    <dbReference type="NCBI Taxonomy" id="906689"/>
    <lineage>
        <taxon>Eukaryota</taxon>
        <taxon>Viridiplantae</taxon>
        <taxon>Streptophyta</taxon>
        <taxon>Embryophyta</taxon>
        <taxon>Tracheophyta</taxon>
        <taxon>Spermatophyta</taxon>
        <taxon>Magnoliopsida</taxon>
        <taxon>Liliopsida</taxon>
        <taxon>Asparagales</taxon>
        <taxon>Orchidaceae</taxon>
        <taxon>Epidendroideae</taxon>
        <taxon>Malaxideae</taxon>
        <taxon>Dendrobiinae</taxon>
        <taxon>Dendrobium</taxon>
    </lineage>
</organism>
<sequence>MYRVYTFNTGFNSILNSELDVSMEDKRASCISKQLWKFPTYDQLWHISSRQMLFSCFSKCLNGFRRRI</sequence>
<dbReference type="AlphaFoldDB" id="A0A2I0WIE3"/>
<accession>A0A2I0WIE3</accession>
<gene>
    <name evidence="1" type="ORF">MA16_Dca027642</name>
</gene>
<name>A0A2I0WIE3_9ASPA</name>
<dbReference type="Proteomes" id="UP000233837">
    <property type="component" value="Unassembled WGS sequence"/>
</dbReference>
<reference evidence="1 2" key="2">
    <citation type="journal article" date="2017" name="Nature">
        <title>The Apostasia genome and the evolution of orchids.</title>
        <authorList>
            <person name="Zhang G.Q."/>
            <person name="Liu K.W."/>
            <person name="Li Z."/>
            <person name="Lohaus R."/>
            <person name="Hsiao Y.Y."/>
            <person name="Niu S.C."/>
            <person name="Wang J.Y."/>
            <person name="Lin Y.C."/>
            <person name="Xu Q."/>
            <person name="Chen L.J."/>
            <person name="Yoshida K."/>
            <person name="Fujiwara S."/>
            <person name="Wang Z.W."/>
            <person name="Zhang Y.Q."/>
            <person name="Mitsuda N."/>
            <person name="Wang M."/>
            <person name="Liu G.H."/>
            <person name="Pecoraro L."/>
            <person name="Huang H.X."/>
            <person name="Xiao X.J."/>
            <person name="Lin M."/>
            <person name="Wu X.Y."/>
            <person name="Wu W.L."/>
            <person name="Chen Y.Y."/>
            <person name="Chang S.B."/>
            <person name="Sakamoto S."/>
            <person name="Ohme-Takagi M."/>
            <person name="Yagi M."/>
            <person name="Zeng S.J."/>
            <person name="Shen C.Y."/>
            <person name="Yeh C.M."/>
            <person name="Luo Y.B."/>
            <person name="Tsai W.C."/>
            <person name="Van de Peer Y."/>
            <person name="Liu Z.J."/>
        </authorList>
    </citation>
    <scope>NUCLEOTIDE SEQUENCE [LARGE SCALE GENOMIC DNA]</scope>
    <source>
        <tissue evidence="1">The whole plant</tissue>
    </source>
</reference>
<keyword evidence="2" id="KW-1185">Reference proteome</keyword>
<evidence type="ECO:0000313" key="2">
    <source>
        <dbReference type="Proteomes" id="UP000233837"/>
    </source>
</evidence>
<protein>
    <submittedName>
        <fullName evidence="1">Uncharacterized protein</fullName>
    </submittedName>
</protein>